<dbReference type="SUPFAM" id="SSF51215">
    <property type="entry name" value="Regulatory protein AraC"/>
    <property type="match status" value="1"/>
</dbReference>
<dbReference type="SUPFAM" id="SSF46689">
    <property type="entry name" value="Homeodomain-like"/>
    <property type="match status" value="2"/>
</dbReference>
<dbReference type="PROSITE" id="PS01124">
    <property type="entry name" value="HTH_ARAC_FAMILY_2"/>
    <property type="match status" value="1"/>
</dbReference>
<feature type="domain" description="HTH araC/xylS-type" evidence="4">
    <location>
        <begin position="188"/>
        <end position="285"/>
    </location>
</feature>
<protein>
    <submittedName>
        <fullName evidence="5">AraC family transcriptional regulator</fullName>
    </submittedName>
</protein>
<evidence type="ECO:0000313" key="6">
    <source>
        <dbReference type="Proteomes" id="UP000465601"/>
    </source>
</evidence>
<dbReference type="OrthoDB" id="9774814at2"/>
<dbReference type="GO" id="GO:0043565">
    <property type="term" value="F:sequence-specific DNA binding"/>
    <property type="evidence" value="ECO:0007669"/>
    <property type="project" value="InterPro"/>
</dbReference>
<dbReference type="Gene3D" id="2.60.120.10">
    <property type="entry name" value="Jelly Rolls"/>
    <property type="match status" value="1"/>
</dbReference>
<reference evidence="5 6" key="1">
    <citation type="submission" date="2019-10" db="EMBL/GenBank/DDBJ databases">
        <title>Alkaliphilus serpentinus sp. nov. and Alkaliphilus pronyensis sp. nov., two novel anaerobic alkaliphilic species isolated from the serpentinized-hosted hydrothermal field of the Prony Bay (New Caledonia).</title>
        <authorList>
            <person name="Postec A."/>
        </authorList>
    </citation>
    <scope>NUCLEOTIDE SEQUENCE [LARGE SCALE GENOMIC DNA]</scope>
    <source>
        <strain evidence="5 6">LacT</strain>
    </source>
</reference>
<gene>
    <name evidence="5" type="ORF">F8153_09435</name>
</gene>
<dbReference type="PANTHER" id="PTHR43280:SF34">
    <property type="entry name" value="ARAC-FAMILY TRANSCRIPTIONAL REGULATOR"/>
    <property type="match status" value="1"/>
</dbReference>
<evidence type="ECO:0000256" key="3">
    <source>
        <dbReference type="ARBA" id="ARBA00023163"/>
    </source>
</evidence>
<keyword evidence="3" id="KW-0804">Transcription</keyword>
<organism evidence="5 6">
    <name type="scientific">Alkaliphilus serpentinus</name>
    <dbReference type="NCBI Taxonomy" id="1482731"/>
    <lineage>
        <taxon>Bacteria</taxon>
        <taxon>Bacillati</taxon>
        <taxon>Bacillota</taxon>
        <taxon>Clostridia</taxon>
        <taxon>Peptostreptococcales</taxon>
        <taxon>Natronincolaceae</taxon>
        <taxon>Alkaliphilus</taxon>
    </lineage>
</organism>
<dbReference type="InterPro" id="IPR018060">
    <property type="entry name" value="HTH_AraC"/>
</dbReference>
<proteinExistence type="predicted"/>
<sequence>MSKEIVNNKSKRGYLEKDFALFHIKDRINLELEFHYHDFYKILIFISGKVTYLIEGRAYRLKPWDVLLVNSNELHKPQIDASESYERIVIWVSPAFFEKSNTTECILETCFQLAIKENLNLIRQDPTQLHILRKILSQIEEAQRNSEFGSQLLSNSLFTQFMIYINRLYLGVDKEILQEDFTYDERICSIISYINSNLERDLSIDTIASLFYLNKYYLMHKFKKETGYTLHNYILQKRLIMAKGLIRSGYNITEASARCGFNDYSNFSRAFKKMFDISPQKYVNSITRN</sequence>
<dbReference type="GO" id="GO:0003700">
    <property type="term" value="F:DNA-binding transcription factor activity"/>
    <property type="evidence" value="ECO:0007669"/>
    <property type="project" value="InterPro"/>
</dbReference>
<dbReference type="AlphaFoldDB" id="A0A833HN98"/>
<dbReference type="SMART" id="SM00342">
    <property type="entry name" value="HTH_ARAC"/>
    <property type="match status" value="1"/>
</dbReference>
<dbReference type="InterPro" id="IPR020449">
    <property type="entry name" value="Tscrpt_reg_AraC-type_HTH"/>
</dbReference>
<dbReference type="InterPro" id="IPR003313">
    <property type="entry name" value="AraC-bd"/>
</dbReference>
<dbReference type="EMBL" id="WBZB01000033">
    <property type="protein sequence ID" value="KAB3529315.1"/>
    <property type="molecule type" value="Genomic_DNA"/>
</dbReference>
<keyword evidence="6" id="KW-1185">Reference proteome</keyword>
<dbReference type="Pfam" id="PF12833">
    <property type="entry name" value="HTH_18"/>
    <property type="match status" value="1"/>
</dbReference>
<accession>A0A833HN98</accession>
<dbReference type="Gene3D" id="1.10.10.60">
    <property type="entry name" value="Homeodomain-like"/>
    <property type="match status" value="2"/>
</dbReference>
<dbReference type="InterPro" id="IPR037923">
    <property type="entry name" value="HTH-like"/>
</dbReference>
<evidence type="ECO:0000256" key="2">
    <source>
        <dbReference type="ARBA" id="ARBA00023125"/>
    </source>
</evidence>
<keyword evidence="2" id="KW-0238">DNA-binding</keyword>
<dbReference type="Pfam" id="PF02311">
    <property type="entry name" value="AraC_binding"/>
    <property type="match status" value="1"/>
</dbReference>
<dbReference type="PROSITE" id="PS00041">
    <property type="entry name" value="HTH_ARAC_FAMILY_1"/>
    <property type="match status" value="1"/>
</dbReference>
<name>A0A833HN98_9FIRM</name>
<dbReference type="InterPro" id="IPR009057">
    <property type="entry name" value="Homeodomain-like_sf"/>
</dbReference>
<dbReference type="Proteomes" id="UP000465601">
    <property type="component" value="Unassembled WGS sequence"/>
</dbReference>
<evidence type="ECO:0000256" key="1">
    <source>
        <dbReference type="ARBA" id="ARBA00023015"/>
    </source>
</evidence>
<dbReference type="PRINTS" id="PR00032">
    <property type="entry name" value="HTHARAC"/>
</dbReference>
<evidence type="ECO:0000259" key="4">
    <source>
        <dbReference type="PROSITE" id="PS01124"/>
    </source>
</evidence>
<dbReference type="RefSeq" id="WP_151866107.1">
    <property type="nucleotide sequence ID" value="NZ_WBZB01000033.1"/>
</dbReference>
<dbReference type="InterPro" id="IPR014710">
    <property type="entry name" value="RmlC-like_jellyroll"/>
</dbReference>
<keyword evidence="1" id="KW-0805">Transcription regulation</keyword>
<dbReference type="InterPro" id="IPR018062">
    <property type="entry name" value="HTH_AraC-typ_CS"/>
</dbReference>
<evidence type="ECO:0000313" key="5">
    <source>
        <dbReference type="EMBL" id="KAB3529315.1"/>
    </source>
</evidence>
<dbReference type="PANTHER" id="PTHR43280">
    <property type="entry name" value="ARAC-FAMILY TRANSCRIPTIONAL REGULATOR"/>
    <property type="match status" value="1"/>
</dbReference>
<comment type="caution">
    <text evidence="5">The sequence shown here is derived from an EMBL/GenBank/DDBJ whole genome shotgun (WGS) entry which is preliminary data.</text>
</comment>